<dbReference type="Gene3D" id="3.90.79.10">
    <property type="entry name" value="Nucleoside Triphosphate Pyrophosphohydrolase"/>
    <property type="match status" value="1"/>
</dbReference>
<evidence type="ECO:0000256" key="9">
    <source>
        <dbReference type="ARBA" id="ARBA00023004"/>
    </source>
</evidence>
<dbReference type="InterPro" id="IPR004036">
    <property type="entry name" value="Endonuclease-III-like_CS2"/>
</dbReference>
<dbReference type="InterPro" id="IPR003265">
    <property type="entry name" value="HhH-GPD_domain"/>
</dbReference>
<dbReference type="GO" id="GO:0046872">
    <property type="term" value="F:metal ion binding"/>
    <property type="evidence" value="ECO:0007669"/>
    <property type="project" value="UniProtKB-UniRule"/>
</dbReference>
<dbReference type="GO" id="GO:0034039">
    <property type="term" value="F:8-oxo-7,8-dihydroguanine DNA N-glycosylase activity"/>
    <property type="evidence" value="ECO:0007669"/>
    <property type="project" value="TreeGrafter"/>
</dbReference>
<evidence type="ECO:0000256" key="4">
    <source>
        <dbReference type="ARBA" id="ARBA00022023"/>
    </source>
</evidence>
<dbReference type="InterPro" id="IPR044298">
    <property type="entry name" value="MIG/MutY"/>
</dbReference>
<keyword evidence="17" id="KW-1185">Reference proteome</keyword>
<dbReference type="SMART" id="SM00478">
    <property type="entry name" value="ENDO3c"/>
    <property type="match status" value="1"/>
</dbReference>
<dbReference type="InterPro" id="IPR000445">
    <property type="entry name" value="HhH_motif"/>
</dbReference>
<dbReference type="SUPFAM" id="SSF48150">
    <property type="entry name" value="DNA-glycosylase"/>
    <property type="match status" value="1"/>
</dbReference>
<dbReference type="GO" id="GO:0035485">
    <property type="term" value="F:adenine/guanine mispair binding"/>
    <property type="evidence" value="ECO:0007669"/>
    <property type="project" value="TreeGrafter"/>
</dbReference>
<dbReference type="GO" id="GO:0051539">
    <property type="term" value="F:4 iron, 4 sulfur cluster binding"/>
    <property type="evidence" value="ECO:0007669"/>
    <property type="project" value="UniProtKB-UniRule"/>
</dbReference>
<comment type="cofactor">
    <cofactor evidence="13">
        <name>[4Fe-4S] cluster</name>
        <dbReference type="ChEBI" id="CHEBI:49883"/>
    </cofactor>
    <text evidence="13">Binds 1 [4Fe-4S] cluster.</text>
</comment>
<dbReference type="GO" id="GO:0005634">
    <property type="term" value="C:nucleus"/>
    <property type="evidence" value="ECO:0007669"/>
    <property type="project" value="TreeGrafter"/>
</dbReference>
<evidence type="ECO:0000256" key="2">
    <source>
        <dbReference type="ARBA" id="ARBA00008343"/>
    </source>
</evidence>
<name>A0A8K1CFQ3_PYTOL</name>
<proteinExistence type="inferred from homology"/>
<feature type="compositionally biased region" description="Polar residues" evidence="14">
    <location>
        <begin position="545"/>
        <end position="570"/>
    </location>
</feature>
<keyword evidence="11" id="KW-0234">DNA repair</keyword>
<accession>A0A8K1CFQ3</accession>
<evidence type="ECO:0000256" key="8">
    <source>
        <dbReference type="ARBA" id="ARBA00022801"/>
    </source>
</evidence>
<comment type="function">
    <text evidence="13">Adenine glycosylase active on G-A mispairs.</text>
</comment>
<evidence type="ECO:0000256" key="7">
    <source>
        <dbReference type="ARBA" id="ARBA00022763"/>
    </source>
</evidence>
<evidence type="ECO:0000256" key="5">
    <source>
        <dbReference type="ARBA" id="ARBA00022485"/>
    </source>
</evidence>
<reference evidence="16" key="1">
    <citation type="submission" date="2019-03" db="EMBL/GenBank/DDBJ databases">
        <title>Long read genome sequence of the mycoparasitic Pythium oligandrum ATCC 38472 isolated from sugarbeet rhizosphere.</title>
        <authorList>
            <person name="Gaulin E."/>
        </authorList>
    </citation>
    <scope>NUCLEOTIDE SEQUENCE</scope>
    <source>
        <strain evidence="16">ATCC 38472_TT</strain>
    </source>
</reference>
<protein>
    <recommendedName>
        <fullName evidence="4 13">Adenine DNA glycosylase</fullName>
        <ecNumber evidence="3 13">3.2.2.31</ecNumber>
    </recommendedName>
</protein>
<dbReference type="Pfam" id="PF14815">
    <property type="entry name" value="NUDIX_4"/>
    <property type="match status" value="1"/>
</dbReference>
<organism evidence="16 17">
    <name type="scientific">Pythium oligandrum</name>
    <name type="common">Mycoparasitic fungus</name>
    <dbReference type="NCBI Taxonomy" id="41045"/>
    <lineage>
        <taxon>Eukaryota</taxon>
        <taxon>Sar</taxon>
        <taxon>Stramenopiles</taxon>
        <taxon>Oomycota</taxon>
        <taxon>Peronosporomycetes</taxon>
        <taxon>Pythiales</taxon>
        <taxon>Pythiaceae</taxon>
        <taxon>Pythium</taxon>
    </lineage>
</organism>
<keyword evidence="10" id="KW-0411">Iron-sulfur</keyword>
<dbReference type="CDD" id="cd03431">
    <property type="entry name" value="NUDIX_DNA_Glycosylase_C-MutY"/>
    <property type="match status" value="1"/>
</dbReference>
<comment type="similarity">
    <text evidence="2 13">Belongs to the Nth/MutY family.</text>
</comment>
<dbReference type="Pfam" id="PF00730">
    <property type="entry name" value="HhH-GPD"/>
    <property type="match status" value="1"/>
</dbReference>
<dbReference type="AlphaFoldDB" id="A0A8K1CFQ3"/>
<evidence type="ECO:0000256" key="14">
    <source>
        <dbReference type="SAM" id="MobiDB-lite"/>
    </source>
</evidence>
<dbReference type="Gene3D" id="1.10.1670.10">
    <property type="entry name" value="Helix-hairpin-Helix base-excision DNA repair enzymes (C-terminal)"/>
    <property type="match status" value="1"/>
</dbReference>
<dbReference type="InterPro" id="IPR023170">
    <property type="entry name" value="HhH_base_excis_C"/>
</dbReference>
<dbReference type="GO" id="GO:0006298">
    <property type="term" value="P:mismatch repair"/>
    <property type="evidence" value="ECO:0007669"/>
    <property type="project" value="TreeGrafter"/>
</dbReference>
<dbReference type="InterPro" id="IPR011257">
    <property type="entry name" value="DNA_glycosylase"/>
</dbReference>
<dbReference type="GO" id="GO:0006284">
    <property type="term" value="P:base-excision repair"/>
    <property type="evidence" value="ECO:0007669"/>
    <property type="project" value="UniProtKB-UniRule"/>
</dbReference>
<dbReference type="FunFam" id="1.10.340.30:FF:000002">
    <property type="entry name" value="Adenine DNA glycosylase"/>
    <property type="match status" value="1"/>
</dbReference>
<dbReference type="PANTHER" id="PTHR42944:SF1">
    <property type="entry name" value="ADENINE DNA GLYCOSYLASE"/>
    <property type="match status" value="1"/>
</dbReference>
<dbReference type="Gene3D" id="1.10.340.30">
    <property type="entry name" value="Hypothetical protein, domain 2"/>
    <property type="match status" value="1"/>
</dbReference>
<evidence type="ECO:0000256" key="11">
    <source>
        <dbReference type="ARBA" id="ARBA00023204"/>
    </source>
</evidence>
<dbReference type="CDD" id="cd00056">
    <property type="entry name" value="ENDO3c"/>
    <property type="match status" value="1"/>
</dbReference>
<evidence type="ECO:0000256" key="10">
    <source>
        <dbReference type="ARBA" id="ARBA00023014"/>
    </source>
</evidence>
<keyword evidence="7 13" id="KW-0227">DNA damage</keyword>
<evidence type="ECO:0000313" key="17">
    <source>
        <dbReference type="Proteomes" id="UP000794436"/>
    </source>
</evidence>
<sequence length="594" mass="66615">MAVEPEMEDAVTTLVEGDAKCKGAHPIALRPHSEAVHQADLKRVRDVREKLLEWYTEHRRKLPWRGDPPPYPTTATHTKQTGKRKAGAMDAFCVRAAPSDDSTLVDEKKPIVDNDDDGLPSAPRRVAPYETWVSEIMLQQTRVDTVVEYFLRWIDKFPTVQALAEASEEEVNALWAGLGYYRRARMLHAGAKYVMENFNGELPSSTEQLLTIPGIGPYTAGAISSIAFQNQEPLVDGNVIRVAARLRAVGADPKNKQLINFSWKVARELVEDCDRPGDLNQALMELGATMCTVQNPQCATCPVRSSCLAYEESQQRREKPGLIEYETETDAKPCELCDFSRYDEWQGQANSFEMTRYPLKAKKNDSKNEVICVSVISHRHTEDDEPAAKAKRDNPEHDWKFLMTKRPDGGLLAGQWEFVHSKVEDGDKIPAFTQRKTHMKSRLTDLFGDAAVFTAPTSNAKAKTHTLEHRQDLGELVHIFSHVKHHMGIEHLHFSEKPPLVVAIEHDIADVRWMTLTEMNQLGITTGVKKILQLVFKAAKTPAISTTSKTPKATRSSAKATTKSETQPTPRVSRKAAVEAPSKRVKTISSFFKK</sequence>
<dbReference type="Pfam" id="PF00633">
    <property type="entry name" value="HHH"/>
    <property type="match status" value="1"/>
</dbReference>
<keyword evidence="6" id="KW-0479">Metal-binding</keyword>
<dbReference type="PANTHER" id="PTHR42944">
    <property type="entry name" value="ADENINE DNA GLYCOSYLASE"/>
    <property type="match status" value="1"/>
</dbReference>
<dbReference type="InterPro" id="IPR029119">
    <property type="entry name" value="MutY_C"/>
</dbReference>
<dbReference type="SUPFAM" id="SSF55811">
    <property type="entry name" value="Nudix"/>
    <property type="match status" value="1"/>
</dbReference>
<keyword evidence="12 13" id="KW-0326">Glycosidase</keyword>
<dbReference type="GO" id="GO:0032357">
    <property type="term" value="F:oxidized purine DNA binding"/>
    <property type="evidence" value="ECO:0007669"/>
    <property type="project" value="TreeGrafter"/>
</dbReference>
<comment type="caution">
    <text evidence="16">The sequence shown here is derived from an EMBL/GenBank/DDBJ whole genome shotgun (WGS) entry which is preliminary data.</text>
</comment>
<evidence type="ECO:0000256" key="3">
    <source>
        <dbReference type="ARBA" id="ARBA00012045"/>
    </source>
</evidence>
<dbReference type="GO" id="GO:0000701">
    <property type="term" value="F:purine-specific mismatch base pair DNA N-glycosylase activity"/>
    <property type="evidence" value="ECO:0007669"/>
    <property type="project" value="UniProtKB-EC"/>
</dbReference>
<dbReference type="PROSITE" id="PS01155">
    <property type="entry name" value="ENDONUCLEASE_III_2"/>
    <property type="match status" value="1"/>
</dbReference>
<evidence type="ECO:0000256" key="1">
    <source>
        <dbReference type="ARBA" id="ARBA00000843"/>
    </source>
</evidence>
<dbReference type="InterPro" id="IPR015797">
    <property type="entry name" value="NUDIX_hydrolase-like_dom_sf"/>
</dbReference>
<feature type="domain" description="HhH-GPD" evidence="15">
    <location>
        <begin position="137"/>
        <end position="289"/>
    </location>
</feature>
<dbReference type="Proteomes" id="UP000794436">
    <property type="component" value="Unassembled WGS sequence"/>
</dbReference>
<evidence type="ECO:0000256" key="12">
    <source>
        <dbReference type="ARBA" id="ARBA00023295"/>
    </source>
</evidence>
<evidence type="ECO:0000313" key="16">
    <source>
        <dbReference type="EMBL" id="TMW62194.1"/>
    </source>
</evidence>
<dbReference type="OrthoDB" id="10248838at2759"/>
<dbReference type="EC" id="3.2.2.31" evidence="3 13"/>
<keyword evidence="5" id="KW-0004">4Fe-4S</keyword>
<comment type="catalytic activity">
    <reaction evidence="1 13">
        <text>Hydrolyzes free adenine bases from 7,8-dihydro-8-oxoguanine:adenine mismatched double-stranded DNA, leaving an apurinic site.</text>
        <dbReference type="EC" id="3.2.2.31"/>
    </reaction>
</comment>
<gene>
    <name evidence="16" type="ORF">Poli38472_009687</name>
</gene>
<evidence type="ECO:0000259" key="15">
    <source>
        <dbReference type="SMART" id="SM00478"/>
    </source>
</evidence>
<evidence type="ECO:0000256" key="6">
    <source>
        <dbReference type="ARBA" id="ARBA00022723"/>
    </source>
</evidence>
<feature type="region of interest" description="Disordered" evidence="14">
    <location>
        <begin position="545"/>
        <end position="581"/>
    </location>
</feature>
<keyword evidence="9 13" id="KW-0408">Iron</keyword>
<dbReference type="EMBL" id="SPLM01000074">
    <property type="protein sequence ID" value="TMW62194.1"/>
    <property type="molecule type" value="Genomic_DNA"/>
</dbReference>
<evidence type="ECO:0000256" key="13">
    <source>
        <dbReference type="RuleBase" id="RU365096"/>
    </source>
</evidence>
<keyword evidence="8" id="KW-0378">Hydrolase</keyword>